<dbReference type="PANTHER" id="PTHR11895">
    <property type="entry name" value="TRANSAMIDASE"/>
    <property type="match status" value="1"/>
</dbReference>
<dbReference type="Gene3D" id="3.90.1300.10">
    <property type="entry name" value="Amidase signature (AS) domain"/>
    <property type="match status" value="1"/>
</dbReference>
<gene>
    <name evidence="2" type="ORF">ALO91_03419</name>
</gene>
<protein>
    <submittedName>
        <fullName evidence="2">Amidase</fullName>
    </submittedName>
</protein>
<dbReference type="PANTHER" id="PTHR11895:SF176">
    <property type="entry name" value="AMIDASE AMID-RELATED"/>
    <property type="match status" value="1"/>
</dbReference>
<dbReference type="AlphaFoldDB" id="A0A0L8IPW9"/>
<comment type="caution">
    <text evidence="2">The sequence shown here is derived from an EMBL/GenBank/DDBJ whole genome shotgun (WGS) entry which is preliminary data.</text>
</comment>
<dbReference type="InterPro" id="IPR036928">
    <property type="entry name" value="AS_sf"/>
</dbReference>
<organism evidence="2 3">
    <name type="scientific">Pseudomonas syringae pv. aceris</name>
    <dbReference type="NCBI Taxonomy" id="199198"/>
    <lineage>
        <taxon>Bacteria</taxon>
        <taxon>Pseudomonadati</taxon>
        <taxon>Pseudomonadota</taxon>
        <taxon>Gammaproteobacteria</taxon>
        <taxon>Pseudomonadales</taxon>
        <taxon>Pseudomonadaceae</taxon>
        <taxon>Pseudomonas</taxon>
        <taxon>Pseudomonas syringae</taxon>
    </lineage>
</organism>
<dbReference type="Proteomes" id="UP000050297">
    <property type="component" value="Unassembled WGS sequence"/>
</dbReference>
<sequence>MKHLTLAEASRLIARGVLSPVTLVEQTLEHIRRVDPFLNAYVTVNGEEAIAAAHLAQDAIRNGQWLGPLHGIPIAVKDIIDTAGTTTTCHSRLYADHVPAHDAAVVSLLKAAGAIIIGKASTWEFAIGGTAFDLPWPPARNPWQFETDPSGSSSGSAVAVAAGMCLGALGSDTGGSIRGPAAWCGVAGFKPTYGLISVDGVFPLSHSLDHVGPMAWTVEDCAIMAQVMIGASGVEALSSQGAEASLTADLDGDVRGLRVGIVRHFHEKDAPCEMEVKLAFDEAVAFFKESGCEIVDVTLAPLQTYQDVGVVVARAEAFALHHTDIENDPLAYGRMTRLRVTAGAFLSAADYGDAKKLQSTLVEQAEKAMLDVDVLLMPTRGTVATALGQYDPLKSRQIYTQPFNVLGFPALALSMGQACSGLPISLQVVARSFNDAMALRVGHFFEKHHKTRVARPDLDAIVKAGTSPQVTPDVRPVETRRS</sequence>
<dbReference type="Pfam" id="PF01425">
    <property type="entry name" value="Amidase"/>
    <property type="match status" value="1"/>
</dbReference>
<dbReference type="RefSeq" id="WP_004407750.1">
    <property type="nucleotide sequence ID" value="NZ_LGAR01000114.1"/>
</dbReference>
<evidence type="ECO:0000313" key="3">
    <source>
        <dbReference type="Proteomes" id="UP000050297"/>
    </source>
</evidence>
<evidence type="ECO:0000313" key="2">
    <source>
        <dbReference type="EMBL" id="KPW09209.1"/>
    </source>
</evidence>
<proteinExistence type="predicted"/>
<dbReference type="InterPro" id="IPR023631">
    <property type="entry name" value="Amidase_dom"/>
</dbReference>
<name>A0A0L8IPW9_PSESX</name>
<dbReference type="SUPFAM" id="SSF75304">
    <property type="entry name" value="Amidase signature (AS) enzymes"/>
    <property type="match status" value="1"/>
</dbReference>
<dbReference type="PATRIC" id="fig|199198.4.peg.2372"/>
<dbReference type="GO" id="GO:0003824">
    <property type="term" value="F:catalytic activity"/>
    <property type="evidence" value="ECO:0007669"/>
    <property type="project" value="InterPro"/>
</dbReference>
<feature type="domain" description="Amidase" evidence="1">
    <location>
        <begin position="23"/>
        <end position="439"/>
    </location>
</feature>
<reference evidence="2 3" key="1">
    <citation type="submission" date="2015-09" db="EMBL/GenBank/DDBJ databases">
        <title>Genome announcement of multiple Pseudomonas syringae strains.</title>
        <authorList>
            <person name="Thakur S."/>
            <person name="Wang P.W."/>
            <person name="Gong Y."/>
            <person name="Weir B.S."/>
            <person name="Guttman D.S."/>
        </authorList>
    </citation>
    <scope>NUCLEOTIDE SEQUENCE [LARGE SCALE GENOMIC DNA]</scope>
    <source>
        <strain evidence="2 3">ICMP2802</strain>
    </source>
</reference>
<dbReference type="InterPro" id="IPR000120">
    <property type="entry name" value="Amidase"/>
</dbReference>
<evidence type="ECO:0000259" key="1">
    <source>
        <dbReference type="Pfam" id="PF01425"/>
    </source>
</evidence>
<accession>A0A0L8IPW9</accession>
<dbReference type="EMBL" id="LJPM01000589">
    <property type="protein sequence ID" value="KPW09209.1"/>
    <property type="molecule type" value="Genomic_DNA"/>
</dbReference>